<dbReference type="InterPro" id="IPR002347">
    <property type="entry name" value="SDR_fam"/>
</dbReference>
<dbReference type="Proteomes" id="UP001629392">
    <property type="component" value="Unassembled WGS sequence"/>
</dbReference>
<dbReference type="InterPro" id="IPR052178">
    <property type="entry name" value="Sec_Metab_Biosynth_SDR"/>
</dbReference>
<accession>A0ABW9ES52</accession>
<keyword evidence="3" id="KW-0560">Oxidoreductase</keyword>
<dbReference type="InterPro" id="IPR036291">
    <property type="entry name" value="NAD(P)-bd_dom_sf"/>
</dbReference>
<evidence type="ECO:0000313" key="5">
    <source>
        <dbReference type="Proteomes" id="UP001629392"/>
    </source>
</evidence>
<comment type="similarity">
    <text evidence="1">Belongs to the short-chain dehydrogenases/reductases (SDR) family.</text>
</comment>
<evidence type="ECO:0000256" key="3">
    <source>
        <dbReference type="ARBA" id="ARBA00023002"/>
    </source>
</evidence>
<name>A0ABW9ES52_9BURK</name>
<protein>
    <submittedName>
        <fullName evidence="4">SDR family oxidoreductase</fullName>
    </submittedName>
</protein>
<dbReference type="EMBL" id="JAQQCL010000066">
    <property type="protein sequence ID" value="MFM0721950.1"/>
    <property type="molecule type" value="Genomic_DNA"/>
</dbReference>
<proteinExistence type="inferred from homology"/>
<dbReference type="Pfam" id="PF13561">
    <property type="entry name" value="adh_short_C2"/>
    <property type="match status" value="1"/>
</dbReference>
<dbReference type="RefSeq" id="WP_006052620.1">
    <property type="nucleotide sequence ID" value="NZ_JAQQCL010000066.1"/>
</dbReference>
<dbReference type="Gene3D" id="3.40.50.720">
    <property type="entry name" value="NAD(P)-binding Rossmann-like Domain"/>
    <property type="match status" value="1"/>
</dbReference>
<evidence type="ECO:0000256" key="2">
    <source>
        <dbReference type="ARBA" id="ARBA00022857"/>
    </source>
</evidence>
<evidence type="ECO:0000313" key="4">
    <source>
        <dbReference type="EMBL" id="MFM0721950.1"/>
    </source>
</evidence>
<dbReference type="PANTHER" id="PTHR43618:SF17">
    <property type="entry name" value="RHAMNOLIPIDS BIOSYNTHESIS 3-OXOACYL-[ACYL-CARRIER-PROTEIN] REDUCTASE"/>
    <property type="match status" value="1"/>
</dbReference>
<dbReference type="PROSITE" id="PS00061">
    <property type="entry name" value="ADH_SHORT"/>
    <property type="match status" value="1"/>
</dbReference>
<sequence length="258" mass="26909">MSNCQLFDVSGKVAIVTGGTRGIGYMIAEGLVKAGVKTYIASRKADACADAERELKKHGEAIAIAADLSAPDAAGGFAAEMLKREPSIHILVNNAGATWGAPFDDFPESGWDKIMDLNVRSIFFLTQQLAPALRAAGSEADPARVINIGSVDGLTSPEMENFSYSASKAALHHLTRHLAKHLGPANINVNVIAPGPFETKMTAQVLKEFGDAIVKAIPRGRTGQASDAVGTAIFLASAASAYITGAVIPLDGGFSTTR</sequence>
<evidence type="ECO:0000256" key="1">
    <source>
        <dbReference type="ARBA" id="ARBA00006484"/>
    </source>
</evidence>
<dbReference type="SUPFAM" id="SSF51735">
    <property type="entry name" value="NAD(P)-binding Rossmann-fold domains"/>
    <property type="match status" value="1"/>
</dbReference>
<dbReference type="PRINTS" id="PR00080">
    <property type="entry name" value="SDRFAMILY"/>
</dbReference>
<gene>
    <name evidence="4" type="ORF">PQQ73_37320</name>
</gene>
<keyword evidence="5" id="KW-1185">Reference proteome</keyword>
<dbReference type="PANTHER" id="PTHR43618">
    <property type="entry name" value="7-ALPHA-HYDROXYSTEROID DEHYDROGENASE"/>
    <property type="match status" value="1"/>
</dbReference>
<comment type="caution">
    <text evidence="4">The sequence shown here is derived from an EMBL/GenBank/DDBJ whole genome shotgun (WGS) entry which is preliminary data.</text>
</comment>
<organism evidence="4 5">
    <name type="scientific">Paraburkholderia strydomiana</name>
    <dbReference type="NCBI Taxonomy" id="1245417"/>
    <lineage>
        <taxon>Bacteria</taxon>
        <taxon>Pseudomonadati</taxon>
        <taxon>Pseudomonadota</taxon>
        <taxon>Betaproteobacteria</taxon>
        <taxon>Burkholderiales</taxon>
        <taxon>Burkholderiaceae</taxon>
        <taxon>Paraburkholderia</taxon>
    </lineage>
</organism>
<reference evidence="4 5" key="1">
    <citation type="journal article" date="2024" name="Chem. Sci.">
        <title>Discovery of megapolipeptins by genome mining of a Burkholderiales bacteria collection.</title>
        <authorList>
            <person name="Paulo B.S."/>
            <person name="Recchia M.J.J."/>
            <person name="Lee S."/>
            <person name="Fergusson C.H."/>
            <person name="Romanowski S.B."/>
            <person name="Hernandez A."/>
            <person name="Krull N."/>
            <person name="Liu D.Y."/>
            <person name="Cavanagh H."/>
            <person name="Bos A."/>
            <person name="Gray C.A."/>
            <person name="Murphy B.T."/>
            <person name="Linington R.G."/>
            <person name="Eustaquio A.S."/>
        </authorList>
    </citation>
    <scope>NUCLEOTIDE SEQUENCE [LARGE SCALE GENOMIC DNA]</scope>
    <source>
        <strain evidence="4 5">RL17-350-BIC-E</strain>
    </source>
</reference>
<dbReference type="InterPro" id="IPR020904">
    <property type="entry name" value="Sc_DH/Rdtase_CS"/>
</dbReference>
<dbReference type="PRINTS" id="PR00081">
    <property type="entry name" value="GDHRDH"/>
</dbReference>
<keyword evidence="2" id="KW-0521">NADP</keyword>